<gene>
    <name evidence="11" type="ORF">CFOL_v3_15759</name>
</gene>
<dbReference type="Pfam" id="PF13639">
    <property type="entry name" value="zf-RING_2"/>
    <property type="match status" value="1"/>
</dbReference>
<comment type="catalytic activity">
    <reaction evidence="1">
        <text>S-ubiquitinyl-[E2 ubiquitin-conjugating enzyme]-L-cysteine + [acceptor protein]-L-lysine = [E2 ubiquitin-conjugating enzyme]-L-cysteine + N(6)-ubiquitinyl-[acceptor protein]-L-lysine.</text>
        <dbReference type="EC" id="2.3.2.27"/>
    </reaction>
</comment>
<dbReference type="Gene3D" id="3.30.40.10">
    <property type="entry name" value="Zinc/RING finger domain, C3HC4 (zinc finger)"/>
    <property type="match status" value="1"/>
</dbReference>
<comment type="caution">
    <text evidence="11">The sequence shown here is derived from an EMBL/GenBank/DDBJ whole genome shotgun (WGS) entry which is preliminary data.</text>
</comment>
<dbReference type="AlphaFoldDB" id="A0A1Q3BWH6"/>
<evidence type="ECO:0000256" key="1">
    <source>
        <dbReference type="ARBA" id="ARBA00000900"/>
    </source>
</evidence>
<dbReference type="Pfam" id="PF14369">
    <property type="entry name" value="Zn_ribbon_19"/>
    <property type="match status" value="1"/>
</dbReference>
<name>A0A1Q3BWH6_CEPFO</name>
<evidence type="ECO:0000256" key="7">
    <source>
        <dbReference type="ARBA" id="ARBA00022833"/>
    </source>
</evidence>
<protein>
    <recommendedName>
        <fullName evidence="2">RING-type E3 ubiquitin transferase</fullName>
        <ecNumber evidence="2">2.3.2.27</ecNumber>
    </recommendedName>
</protein>
<dbReference type="EMBL" id="BDDD01000989">
    <property type="protein sequence ID" value="GAV72271.1"/>
    <property type="molecule type" value="Genomic_DNA"/>
</dbReference>
<organism evidence="11 12">
    <name type="scientific">Cephalotus follicularis</name>
    <name type="common">Albany pitcher plant</name>
    <dbReference type="NCBI Taxonomy" id="3775"/>
    <lineage>
        <taxon>Eukaryota</taxon>
        <taxon>Viridiplantae</taxon>
        <taxon>Streptophyta</taxon>
        <taxon>Embryophyta</taxon>
        <taxon>Tracheophyta</taxon>
        <taxon>Spermatophyta</taxon>
        <taxon>Magnoliopsida</taxon>
        <taxon>eudicotyledons</taxon>
        <taxon>Gunneridae</taxon>
        <taxon>Pentapetalae</taxon>
        <taxon>rosids</taxon>
        <taxon>fabids</taxon>
        <taxon>Oxalidales</taxon>
        <taxon>Cephalotaceae</taxon>
        <taxon>Cephalotus</taxon>
    </lineage>
</organism>
<evidence type="ECO:0000256" key="5">
    <source>
        <dbReference type="ARBA" id="ARBA00022771"/>
    </source>
</evidence>
<reference evidence="12" key="1">
    <citation type="submission" date="2016-04" db="EMBL/GenBank/DDBJ databases">
        <title>Cephalotus genome sequencing.</title>
        <authorList>
            <person name="Fukushima K."/>
            <person name="Hasebe M."/>
            <person name="Fang X."/>
        </authorList>
    </citation>
    <scope>NUCLEOTIDE SEQUENCE [LARGE SCALE GENOMIC DNA]</scope>
    <source>
        <strain evidence="12">cv. St1</strain>
    </source>
</reference>
<feature type="domain" description="RING-type" evidence="10">
    <location>
        <begin position="188"/>
        <end position="229"/>
    </location>
</feature>
<feature type="compositionally biased region" description="Low complexity" evidence="9">
    <location>
        <begin position="274"/>
        <end position="295"/>
    </location>
</feature>
<dbReference type="EC" id="2.3.2.27" evidence="2"/>
<feature type="region of interest" description="Disordered" evidence="9">
    <location>
        <begin position="239"/>
        <end position="295"/>
    </location>
</feature>
<dbReference type="PROSITE" id="PS50089">
    <property type="entry name" value="ZF_RING_2"/>
    <property type="match status" value="1"/>
</dbReference>
<accession>A0A1Q3BWH6</accession>
<evidence type="ECO:0000313" key="12">
    <source>
        <dbReference type="Proteomes" id="UP000187406"/>
    </source>
</evidence>
<dbReference type="PANTHER" id="PTHR15710:SF202">
    <property type="entry name" value="RING-TYPE E3 UBIQUITIN TRANSFERASE"/>
    <property type="match status" value="1"/>
</dbReference>
<dbReference type="OrthoDB" id="8062037at2759"/>
<keyword evidence="5 8" id="KW-0863">Zinc-finger</keyword>
<dbReference type="FunFam" id="3.30.40.10:FF:000022">
    <property type="entry name" value="E3 ubiquitin-protein ligase RING1-like"/>
    <property type="match status" value="1"/>
</dbReference>
<dbReference type="InterPro" id="IPR039525">
    <property type="entry name" value="RNF126-like_zinc-ribbon"/>
</dbReference>
<evidence type="ECO:0000259" key="10">
    <source>
        <dbReference type="PROSITE" id="PS50089"/>
    </source>
</evidence>
<evidence type="ECO:0000256" key="6">
    <source>
        <dbReference type="ARBA" id="ARBA00022786"/>
    </source>
</evidence>
<dbReference type="PANTHER" id="PTHR15710">
    <property type="entry name" value="E3 UBIQUITIN-PROTEIN LIGASE PRAJA"/>
    <property type="match status" value="1"/>
</dbReference>
<keyword evidence="3" id="KW-0808">Transferase</keyword>
<dbReference type="SMART" id="SM00184">
    <property type="entry name" value="RING"/>
    <property type="match status" value="1"/>
</dbReference>
<dbReference type="Proteomes" id="UP000187406">
    <property type="component" value="Unassembled WGS sequence"/>
</dbReference>
<evidence type="ECO:0000256" key="4">
    <source>
        <dbReference type="ARBA" id="ARBA00022723"/>
    </source>
</evidence>
<evidence type="ECO:0000256" key="3">
    <source>
        <dbReference type="ARBA" id="ARBA00022679"/>
    </source>
</evidence>
<dbReference type="GO" id="GO:0008270">
    <property type="term" value="F:zinc ion binding"/>
    <property type="evidence" value="ECO:0007669"/>
    <property type="project" value="UniProtKB-KW"/>
</dbReference>
<dbReference type="GO" id="GO:0016567">
    <property type="term" value="P:protein ubiquitination"/>
    <property type="evidence" value="ECO:0007669"/>
    <property type="project" value="TreeGrafter"/>
</dbReference>
<evidence type="ECO:0000313" key="11">
    <source>
        <dbReference type="EMBL" id="GAV72271.1"/>
    </source>
</evidence>
<dbReference type="InterPro" id="IPR013083">
    <property type="entry name" value="Znf_RING/FYVE/PHD"/>
</dbReference>
<evidence type="ECO:0000256" key="2">
    <source>
        <dbReference type="ARBA" id="ARBA00012483"/>
    </source>
</evidence>
<evidence type="ECO:0000256" key="8">
    <source>
        <dbReference type="PROSITE-ProRule" id="PRU00175"/>
    </source>
</evidence>
<evidence type="ECO:0000256" key="9">
    <source>
        <dbReference type="SAM" id="MobiDB-lite"/>
    </source>
</evidence>
<sequence>MSESSTGGTQSGDVSKPFFCYQCDRTVTLSVTPSTVPSCPLCNGGFLEEQESANPNPNLEDFAFPDPMSSFLSSLFFNLQTGNSRHVSPDPVVFDPSVFLQNHLAGLRSGGARIQFVFENEQPSELSGFFPRNLGDYFIGTHLEDLIQQLAENDPNRYGTPPASKSAIESLKTVKVTEQVMDSEMTQCAVCKDEFERGNEVKQMPCKHVYHKECIIPWLELHNSCPVCRYELPTDDPDYESRAAPGAQGSGGGGQGENRTVERSFRISLPWPFGSRGSDSGSSGGSNANAGPNLD</sequence>
<dbReference type="InterPro" id="IPR001841">
    <property type="entry name" value="Znf_RING"/>
</dbReference>
<dbReference type="CDD" id="cd16667">
    <property type="entry name" value="RING-H2_RNF126-like"/>
    <property type="match status" value="1"/>
</dbReference>
<keyword evidence="6" id="KW-0833">Ubl conjugation pathway</keyword>
<dbReference type="SUPFAM" id="SSF57850">
    <property type="entry name" value="RING/U-box"/>
    <property type="match status" value="1"/>
</dbReference>
<keyword evidence="12" id="KW-1185">Reference proteome</keyword>
<proteinExistence type="predicted"/>
<dbReference type="InParanoid" id="A0A1Q3BWH6"/>
<keyword evidence="7" id="KW-0862">Zinc</keyword>
<dbReference type="FunCoup" id="A0A1Q3BWH6">
    <property type="interactions" value="1508"/>
</dbReference>
<dbReference type="STRING" id="3775.A0A1Q3BWH6"/>
<dbReference type="GO" id="GO:0061630">
    <property type="term" value="F:ubiquitin protein ligase activity"/>
    <property type="evidence" value="ECO:0007669"/>
    <property type="project" value="UniProtKB-EC"/>
</dbReference>
<keyword evidence="4" id="KW-0479">Metal-binding</keyword>
<dbReference type="GO" id="GO:0005737">
    <property type="term" value="C:cytoplasm"/>
    <property type="evidence" value="ECO:0007669"/>
    <property type="project" value="TreeGrafter"/>
</dbReference>